<keyword evidence="1" id="KW-0808">Transferase</keyword>
<evidence type="ECO:0000256" key="3">
    <source>
        <dbReference type="ARBA" id="ARBA00022777"/>
    </source>
</evidence>
<dbReference type="Proteomes" id="UP001373714">
    <property type="component" value="Unassembled WGS sequence"/>
</dbReference>
<evidence type="ECO:0000313" key="11">
    <source>
        <dbReference type="Proteomes" id="UP001373714"/>
    </source>
</evidence>
<keyword evidence="11" id="KW-1185">Reference proteome</keyword>
<feature type="region of interest" description="Disordered" evidence="8">
    <location>
        <begin position="489"/>
        <end position="512"/>
    </location>
</feature>
<dbReference type="PANTHER" id="PTHR42909:SF1">
    <property type="entry name" value="CARBOHYDRATE KINASE PFKB DOMAIN-CONTAINING PROTEIN"/>
    <property type="match status" value="1"/>
</dbReference>
<feature type="compositionally biased region" description="Polar residues" evidence="8">
    <location>
        <begin position="421"/>
        <end position="438"/>
    </location>
</feature>
<dbReference type="Gene3D" id="3.40.1790.10">
    <property type="entry name" value="Indigoidine synthase domain"/>
    <property type="match status" value="1"/>
</dbReference>
<keyword evidence="6" id="KW-0456">Lyase</keyword>
<dbReference type="GO" id="GO:0016798">
    <property type="term" value="F:hydrolase activity, acting on glycosyl bonds"/>
    <property type="evidence" value="ECO:0007669"/>
    <property type="project" value="UniProtKB-KW"/>
</dbReference>
<evidence type="ECO:0000256" key="6">
    <source>
        <dbReference type="ARBA" id="ARBA00023239"/>
    </source>
</evidence>
<organism evidence="10 11">
    <name type="scientific">Orbilia blumenaviensis</name>
    <dbReference type="NCBI Taxonomy" id="1796055"/>
    <lineage>
        <taxon>Eukaryota</taxon>
        <taxon>Fungi</taxon>
        <taxon>Dikarya</taxon>
        <taxon>Ascomycota</taxon>
        <taxon>Pezizomycotina</taxon>
        <taxon>Orbiliomycetes</taxon>
        <taxon>Orbiliales</taxon>
        <taxon>Orbiliaceae</taxon>
        <taxon>Orbilia</taxon>
    </lineage>
</organism>
<evidence type="ECO:0000256" key="7">
    <source>
        <dbReference type="ARBA" id="ARBA00023295"/>
    </source>
</evidence>
<feature type="compositionally biased region" description="Basic and acidic residues" evidence="8">
    <location>
        <begin position="406"/>
        <end position="420"/>
    </location>
</feature>
<keyword evidence="3" id="KW-0418">Kinase</keyword>
<dbReference type="AlphaFoldDB" id="A0AAV9VHV8"/>
<protein>
    <recommendedName>
        <fullName evidence="9">Carbohydrate kinase PfkB domain-containing protein</fullName>
    </recommendedName>
</protein>
<keyword evidence="5" id="KW-0464">Manganese</keyword>
<sequence length="1035" mass="113142">MSLLRASGLRCHIRPLRISQVARRSSPVSLSRLYSDDAAASSSPADELEKNMCRFHKSLPRKEIPKIYFNSVAPGLVSISEDVLAAMKERKPILGLETAIYTHGFPKPDNYNLALEMEETVRENGAVPATIGILNGKIFVGMTNEQLKELTESAGSETTHKISRRDIAYHLGSSGTRLNGGTTIAGTILLATMAGIRIIATGGLGGVHKGGENSLDISADLTELSRNSVAVVTSGMKSFLDTPRTMEFLETQGVFVSTFGNKTDRVDIPGFFSRESGYPSPYIVEGPEEAARIFFSSQRLGLTSGSLYFNPIPEEFEIPKSEIDPIIAAAVEKSSSITGKDNTPAVLAEIVKQTEGRSMEANRHLVLNNARIGARMATEMSRLDAMLMGNWPDKPKYYKKNKPRAKGKDSKKDPSAKKTEASASTGTDSISSKGTNGILRTTTLKQQTTSTLPSNQRGFSSVSWQRSNVKVVSDEPQSKPEVIPVVEEDTLPPQDDNTPSIEIAENPDVDNPGIEDPVTDALPETGGILVIGGVGIDVVARGAAKELIDRTSNPGTVTYSVGGVAKNVAATIRQLDPPGPVKFLSIVGRDLNGIAIIQELQRLGISVEDIKVTELEDQRTACYAALNSASVKGGLSAAVADMDITKLISEDDITTTIEKYQPQIVCFDGNLSQDRIRQICKTAKAQGALVVCEPTSVPKAKTITQTITELALEIENPVDMISPNYEELKGIWERARKAQEEMRKETPEEQRLLSNAKKFQDLLSLHQHTLSRLVHQIHRIPKKVPRLLFEVPPMTTFQACVGKAIGLLHLIPTIIVKFGSEGVLVVRTLKHPDPVEGATKSRYTLYHNIRDDRKHHGHTPREIRVSVDCFIPVELYDPKDQIIGVHIFWAPAVKQLSEESIVSSNGAGDTFLGAFLHSMVQRSNWLPANIIASPWAYLHGEQLGILVHKAQMAAVRTLLSNESHPVRSRKSLELIKKTQHEEMWAHVTGRSGKIIEEVVAFEAGNMSQRKSVPAKYTFTTTKFAESDSTTPNARK</sequence>
<dbReference type="Pfam" id="PF04227">
    <property type="entry name" value="Indigoidine_A"/>
    <property type="match status" value="1"/>
</dbReference>
<dbReference type="PROSITE" id="PS00584">
    <property type="entry name" value="PFKB_KINASES_2"/>
    <property type="match status" value="1"/>
</dbReference>
<keyword evidence="2" id="KW-0479">Metal-binding</keyword>
<dbReference type="InterPro" id="IPR011611">
    <property type="entry name" value="PfkB_dom"/>
</dbReference>
<dbReference type="GO" id="GO:0046872">
    <property type="term" value="F:metal ion binding"/>
    <property type="evidence" value="ECO:0007669"/>
    <property type="project" value="UniProtKB-KW"/>
</dbReference>
<dbReference type="InterPro" id="IPR022830">
    <property type="entry name" value="Indigdn_synthA-like"/>
</dbReference>
<gene>
    <name evidence="10" type="ORF">TWF730_006657</name>
</gene>
<dbReference type="SUPFAM" id="SSF110581">
    <property type="entry name" value="Indigoidine synthase A-like"/>
    <property type="match status" value="1"/>
</dbReference>
<feature type="domain" description="Carbohydrate kinase PfkB" evidence="9">
    <location>
        <begin position="530"/>
        <end position="748"/>
    </location>
</feature>
<evidence type="ECO:0000256" key="2">
    <source>
        <dbReference type="ARBA" id="ARBA00022723"/>
    </source>
</evidence>
<evidence type="ECO:0000256" key="4">
    <source>
        <dbReference type="ARBA" id="ARBA00022801"/>
    </source>
</evidence>
<comment type="caution">
    <text evidence="10">The sequence shown here is derived from an EMBL/GenBank/DDBJ whole genome shotgun (WGS) entry which is preliminary data.</text>
</comment>
<dbReference type="InterPro" id="IPR007342">
    <property type="entry name" value="PsuG"/>
</dbReference>
<keyword evidence="4" id="KW-0378">Hydrolase</keyword>
<dbReference type="Gene3D" id="3.40.1190.20">
    <property type="match status" value="1"/>
</dbReference>
<keyword evidence="7" id="KW-0326">Glycosidase</keyword>
<reference evidence="10 11" key="1">
    <citation type="submission" date="2019-10" db="EMBL/GenBank/DDBJ databases">
        <authorList>
            <person name="Palmer J.M."/>
        </authorList>
    </citation>
    <scope>NUCLEOTIDE SEQUENCE [LARGE SCALE GENOMIC DNA]</scope>
    <source>
        <strain evidence="10 11">TWF730</strain>
    </source>
</reference>
<dbReference type="EMBL" id="JAVHNS010000003">
    <property type="protein sequence ID" value="KAK6360516.1"/>
    <property type="molecule type" value="Genomic_DNA"/>
</dbReference>
<evidence type="ECO:0000256" key="1">
    <source>
        <dbReference type="ARBA" id="ARBA00022679"/>
    </source>
</evidence>
<evidence type="ECO:0000256" key="8">
    <source>
        <dbReference type="SAM" id="MobiDB-lite"/>
    </source>
</evidence>
<name>A0AAV9VHV8_9PEZI</name>
<evidence type="ECO:0000313" key="10">
    <source>
        <dbReference type="EMBL" id="KAK6360516.1"/>
    </source>
</evidence>
<dbReference type="GO" id="GO:0004730">
    <property type="term" value="F:pseudouridylate synthase activity"/>
    <property type="evidence" value="ECO:0007669"/>
    <property type="project" value="InterPro"/>
</dbReference>
<dbReference type="GO" id="GO:0005737">
    <property type="term" value="C:cytoplasm"/>
    <property type="evidence" value="ECO:0007669"/>
    <property type="project" value="TreeGrafter"/>
</dbReference>
<dbReference type="SUPFAM" id="SSF53613">
    <property type="entry name" value="Ribokinase-like"/>
    <property type="match status" value="1"/>
</dbReference>
<accession>A0AAV9VHV8</accession>
<feature type="region of interest" description="Disordered" evidence="8">
    <location>
        <begin position="392"/>
        <end position="438"/>
    </location>
</feature>
<dbReference type="Pfam" id="PF00294">
    <property type="entry name" value="PfkB"/>
    <property type="match status" value="1"/>
</dbReference>
<proteinExistence type="predicted"/>
<dbReference type="GO" id="GO:0016301">
    <property type="term" value="F:kinase activity"/>
    <property type="evidence" value="ECO:0007669"/>
    <property type="project" value="UniProtKB-KW"/>
</dbReference>
<evidence type="ECO:0000256" key="5">
    <source>
        <dbReference type="ARBA" id="ARBA00023211"/>
    </source>
</evidence>
<dbReference type="InterPro" id="IPR002173">
    <property type="entry name" value="Carboh/pur_kinase_PfkB_CS"/>
</dbReference>
<evidence type="ECO:0000259" key="9">
    <source>
        <dbReference type="Pfam" id="PF00294"/>
    </source>
</evidence>
<dbReference type="InterPro" id="IPR029056">
    <property type="entry name" value="Ribokinase-like"/>
</dbReference>
<dbReference type="PANTHER" id="PTHR42909">
    <property type="entry name" value="ZGC:136858"/>
    <property type="match status" value="1"/>
</dbReference>